<keyword evidence="2 7" id="KW-0863">Zinc-finger</keyword>
<dbReference type="SUPFAM" id="SSF57850">
    <property type="entry name" value="RING/U-box"/>
    <property type="match status" value="1"/>
</dbReference>
<keyword evidence="13" id="KW-1185">Reference proteome</keyword>
<reference evidence="12" key="1">
    <citation type="submission" date="2019-07" db="EMBL/GenBank/DDBJ databases">
        <title>Hyphodiscus hymeniophilus genome sequencing and assembly.</title>
        <authorList>
            <person name="Kramer G."/>
            <person name="Nodwell J."/>
        </authorList>
    </citation>
    <scope>NUCLEOTIDE SEQUENCE</scope>
    <source>
        <strain evidence="12">ATCC 34498</strain>
    </source>
</reference>
<evidence type="ECO:0000256" key="8">
    <source>
        <dbReference type="PROSITE-ProRule" id="PRU01161"/>
    </source>
</evidence>
<dbReference type="InterPro" id="IPR017907">
    <property type="entry name" value="Znf_RING_CS"/>
</dbReference>
<dbReference type="EMBL" id="VNKQ01000020">
    <property type="protein sequence ID" value="KAG0645016.1"/>
    <property type="molecule type" value="Genomic_DNA"/>
</dbReference>
<evidence type="ECO:0000313" key="13">
    <source>
        <dbReference type="Proteomes" id="UP000785200"/>
    </source>
</evidence>
<dbReference type="SUPFAM" id="SSF52151">
    <property type="entry name" value="FabD/lysophospholipase-like"/>
    <property type="match status" value="1"/>
</dbReference>
<dbReference type="PANTHER" id="PTHR24185:SF1">
    <property type="entry name" value="CALCIUM-INDEPENDENT PHOSPHOLIPASE A2-GAMMA"/>
    <property type="match status" value="1"/>
</dbReference>
<feature type="domain" description="PNPLA" evidence="11">
    <location>
        <begin position="489"/>
        <end position="701"/>
    </location>
</feature>
<evidence type="ECO:0000256" key="2">
    <source>
        <dbReference type="ARBA" id="ARBA00022771"/>
    </source>
</evidence>
<dbReference type="CDD" id="cd07199">
    <property type="entry name" value="Pat17_PNPLA8_PNPLA9_like"/>
    <property type="match status" value="1"/>
</dbReference>
<dbReference type="PROSITE" id="PS51635">
    <property type="entry name" value="PNPLA"/>
    <property type="match status" value="1"/>
</dbReference>
<dbReference type="InterPro" id="IPR002641">
    <property type="entry name" value="PNPLA_dom"/>
</dbReference>
<dbReference type="PROSITE" id="PS50089">
    <property type="entry name" value="ZF_RING_2"/>
    <property type="match status" value="1"/>
</dbReference>
<dbReference type="AlphaFoldDB" id="A0A9P6SPE2"/>
<keyword evidence="3 8" id="KW-0378">Hydrolase</keyword>
<dbReference type="PROSITE" id="PS00518">
    <property type="entry name" value="ZF_RING_1"/>
    <property type="match status" value="1"/>
</dbReference>
<dbReference type="Gene3D" id="3.30.40.10">
    <property type="entry name" value="Zinc/RING finger domain, C3HC4 (zinc finger)"/>
    <property type="match status" value="1"/>
</dbReference>
<feature type="short sequence motif" description="DGA/G" evidence="8">
    <location>
        <begin position="688"/>
        <end position="690"/>
    </location>
</feature>
<evidence type="ECO:0000256" key="7">
    <source>
        <dbReference type="PROSITE-ProRule" id="PRU00175"/>
    </source>
</evidence>
<feature type="short sequence motif" description="GXSXG" evidence="8">
    <location>
        <begin position="527"/>
        <end position="531"/>
    </location>
</feature>
<feature type="active site" description="Nucleophile" evidence="8">
    <location>
        <position position="529"/>
    </location>
</feature>
<keyword evidence="1" id="KW-0479">Metal-binding</keyword>
<feature type="active site" description="Proton acceptor" evidence="8">
    <location>
        <position position="688"/>
    </location>
</feature>
<dbReference type="InterPro" id="IPR013083">
    <property type="entry name" value="Znf_RING/FYVE/PHD"/>
</dbReference>
<dbReference type="PANTHER" id="PTHR24185">
    <property type="entry name" value="CALCIUM-INDEPENDENT PHOSPHOLIPASE A2-GAMMA"/>
    <property type="match status" value="1"/>
</dbReference>
<name>A0A9P6SPE2_9HELO</name>
<comment type="caution">
    <text evidence="12">The sequence shown here is derived from an EMBL/GenBank/DDBJ whole genome shotgun (WGS) entry which is preliminary data.</text>
</comment>
<feature type="compositionally biased region" description="Polar residues" evidence="9">
    <location>
        <begin position="960"/>
        <end position="969"/>
    </location>
</feature>
<dbReference type="GO" id="GO:0008270">
    <property type="term" value="F:zinc ion binding"/>
    <property type="evidence" value="ECO:0007669"/>
    <property type="project" value="UniProtKB-KW"/>
</dbReference>
<dbReference type="GO" id="GO:0046486">
    <property type="term" value="P:glycerolipid metabolic process"/>
    <property type="evidence" value="ECO:0007669"/>
    <property type="project" value="UniProtKB-ARBA"/>
</dbReference>
<evidence type="ECO:0000256" key="9">
    <source>
        <dbReference type="SAM" id="MobiDB-lite"/>
    </source>
</evidence>
<evidence type="ECO:0000259" key="10">
    <source>
        <dbReference type="PROSITE" id="PS50089"/>
    </source>
</evidence>
<sequence length="991" mass="111411">MVLCAHQSWLRLHQDESSFVLQYGNRLEHITRSLPRPARQFPSLVSFIGKRSKARALRALFPGSDVSRRRNYGIANICLESATLDDEHPVLIADSSVGHAQAGLRGKHSCHESISYPVTWSGNENSPPSQQDVAEHIHARLLSLFVDVLCIFAQDCGGLDTVADKLATWSAIGSASTLPRSVRPRLLIVTSISGPEFSSEALRFRLRVLSDSTFSASFTSLNVINILGPTHPPSRELFSGLGIILRDEFSKSRAERINTHTLFSMVHVTAFFDMALRNFATSPQHTFDFIGSTRESNPVPASFLQHLTSFMGLCSEHKLPANILWDFIASAIILDSFPPDMHLFNPSAVFRAFYHHACLLGVHGFAESFQLSSDLICNDIEANIISLFSRMKSGGQTAAILRQQSLERNSQHWQLLKSNVDCLICLQRKPEHFMECGHGICDMCVSNPIFSKPTKGREYYYDITTCPQCRTRVHFQARTLPPTCRVRFVAFDGGGSRGVVPLVFMAELDEALDLPYPIQEHIDFSIGTSSGGIATIGLFGKYWTPKKCLSFFRKFARRIFPRSGMRHSVWAIIKRVFAFYLEDGKYDATVLEDALKEALGPGSIFSSVGLRPSGVKFAVTATTISDATLCLITNYNGESDVNKDLRYKHLRATRPSEEMLLWEAARCTTAAPTFFKPKYLRMFGALQDGGLKYNNPVRPGLRDARRIWKDVGCDIVLSIGTGYEQKLLSPVAANVRNLFQDGALARLYRASMQSLSLNGQISWEDHWYGLEEETKKQQFRLNLPLRGKEPDIDDVDKMQYLCDQVRYHLGDIEGIARAFKAVSFFFELDELPALDGGLYRCHGSVLSRSPDSRALVQRLASSYPYAQLFIDEISVGFLSSNDICQLCGRFQKAIVFHVRHPSDRINLYLAFNRLFRRNISAFPQSMEWFVERQKLNAKFGQPDHKSRVERSKTPPCSCGLQRSSETSSLAPGKKRRSPTLGMRTRKKQRCL</sequence>
<dbReference type="GO" id="GO:0016042">
    <property type="term" value="P:lipid catabolic process"/>
    <property type="evidence" value="ECO:0007669"/>
    <property type="project" value="UniProtKB-UniRule"/>
</dbReference>
<dbReference type="InterPro" id="IPR016035">
    <property type="entry name" value="Acyl_Trfase/lysoPLipase"/>
</dbReference>
<evidence type="ECO:0000256" key="4">
    <source>
        <dbReference type="ARBA" id="ARBA00022833"/>
    </source>
</evidence>
<feature type="compositionally biased region" description="Basic residues" evidence="9">
    <location>
        <begin position="972"/>
        <end position="991"/>
    </location>
</feature>
<dbReference type="SMART" id="SM00184">
    <property type="entry name" value="RING"/>
    <property type="match status" value="1"/>
</dbReference>
<keyword evidence="4" id="KW-0862">Zinc</keyword>
<dbReference type="InterPro" id="IPR001841">
    <property type="entry name" value="Znf_RING"/>
</dbReference>
<dbReference type="GO" id="GO:0019369">
    <property type="term" value="P:arachidonate metabolic process"/>
    <property type="evidence" value="ECO:0007669"/>
    <property type="project" value="TreeGrafter"/>
</dbReference>
<feature type="region of interest" description="Disordered" evidence="9">
    <location>
        <begin position="940"/>
        <end position="991"/>
    </location>
</feature>
<organism evidence="12 13">
    <name type="scientific">Hyphodiscus hymeniophilus</name>
    <dbReference type="NCBI Taxonomy" id="353542"/>
    <lineage>
        <taxon>Eukaryota</taxon>
        <taxon>Fungi</taxon>
        <taxon>Dikarya</taxon>
        <taxon>Ascomycota</taxon>
        <taxon>Pezizomycotina</taxon>
        <taxon>Leotiomycetes</taxon>
        <taxon>Helotiales</taxon>
        <taxon>Hyphodiscaceae</taxon>
        <taxon>Hyphodiscus</taxon>
    </lineage>
</organism>
<keyword evidence="6 8" id="KW-0443">Lipid metabolism</keyword>
<dbReference type="Gene3D" id="3.40.1090.10">
    <property type="entry name" value="Cytosolic phospholipase A2 catalytic domain"/>
    <property type="match status" value="1"/>
</dbReference>
<proteinExistence type="predicted"/>
<dbReference type="Pfam" id="PF01734">
    <property type="entry name" value="Patatin"/>
    <property type="match status" value="1"/>
</dbReference>
<evidence type="ECO:0000256" key="5">
    <source>
        <dbReference type="ARBA" id="ARBA00022963"/>
    </source>
</evidence>
<evidence type="ECO:0000259" key="11">
    <source>
        <dbReference type="PROSITE" id="PS51635"/>
    </source>
</evidence>
<dbReference type="GO" id="GO:0047499">
    <property type="term" value="F:calcium-independent phospholipase A2 activity"/>
    <property type="evidence" value="ECO:0007669"/>
    <property type="project" value="TreeGrafter"/>
</dbReference>
<keyword evidence="5 8" id="KW-0442">Lipid degradation</keyword>
<feature type="domain" description="RING-type" evidence="10">
    <location>
        <begin position="422"/>
        <end position="470"/>
    </location>
</feature>
<evidence type="ECO:0000313" key="12">
    <source>
        <dbReference type="EMBL" id="KAG0645016.1"/>
    </source>
</evidence>
<dbReference type="Proteomes" id="UP000785200">
    <property type="component" value="Unassembled WGS sequence"/>
</dbReference>
<evidence type="ECO:0000256" key="3">
    <source>
        <dbReference type="ARBA" id="ARBA00022801"/>
    </source>
</evidence>
<evidence type="ECO:0000256" key="1">
    <source>
        <dbReference type="ARBA" id="ARBA00022723"/>
    </source>
</evidence>
<accession>A0A9P6SPE2</accession>
<gene>
    <name evidence="12" type="ORF">D0Z07_9211</name>
</gene>
<feature type="compositionally biased region" description="Basic and acidic residues" evidence="9">
    <location>
        <begin position="941"/>
        <end position="952"/>
    </location>
</feature>
<dbReference type="GO" id="GO:0016020">
    <property type="term" value="C:membrane"/>
    <property type="evidence" value="ECO:0007669"/>
    <property type="project" value="TreeGrafter"/>
</dbReference>
<feature type="short sequence motif" description="GXGXXG" evidence="8">
    <location>
        <begin position="493"/>
        <end position="498"/>
    </location>
</feature>
<protein>
    <submittedName>
        <fullName evidence="12">Intracellular membrane-associated calcium-independent phospholipase A2 gamma</fullName>
    </submittedName>
</protein>
<evidence type="ECO:0000256" key="6">
    <source>
        <dbReference type="ARBA" id="ARBA00023098"/>
    </source>
</evidence>
<dbReference type="OrthoDB" id="5384553at2759"/>